<dbReference type="InterPro" id="IPR001647">
    <property type="entry name" value="HTH_TetR"/>
</dbReference>
<protein>
    <submittedName>
        <fullName evidence="6">TetR/AcrR family transcriptional regulator</fullName>
    </submittedName>
</protein>
<dbReference type="PRINTS" id="PR00455">
    <property type="entry name" value="HTHTETR"/>
</dbReference>
<dbReference type="GO" id="GO:0003700">
    <property type="term" value="F:DNA-binding transcription factor activity"/>
    <property type="evidence" value="ECO:0007669"/>
    <property type="project" value="TreeGrafter"/>
</dbReference>
<dbReference type="Pfam" id="PF13305">
    <property type="entry name" value="TetR_C_33"/>
    <property type="match status" value="1"/>
</dbReference>
<keyword evidence="7" id="KW-1185">Reference proteome</keyword>
<accession>A0A6N7W710</accession>
<dbReference type="Gene3D" id="1.10.357.10">
    <property type="entry name" value="Tetracycline Repressor, domain 2"/>
    <property type="match status" value="1"/>
</dbReference>
<feature type="DNA-binding region" description="H-T-H motif" evidence="4">
    <location>
        <begin position="32"/>
        <end position="51"/>
    </location>
</feature>
<keyword evidence="1" id="KW-0805">Transcription regulation</keyword>
<evidence type="ECO:0000313" key="7">
    <source>
        <dbReference type="Proteomes" id="UP000470875"/>
    </source>
</evidence>
<keyword evidence="3" id="KW-0804">Transcription</keyword>
<proteinExistence type="predicted"/>
<dbReference type="Proteomes" id="UP000470875">
    <property type="component" value="Unassembled WGS sequence"/>
</dbReference>
<evidence type="ECO:0000256" key="2">
    <source>
        <dbReference type="ARBA" id="ARBA00023125"/>
    </source>
</evidence>
<organism evidence="6 7">
    <name type="scientific">Scrofimicrobium canadense</name>
    <dbReference type="NCBI Taxonomy" id="2652290"/>
    <lineage>
        <taxon>Bacteria</taxon>
        <taxon>Bacillati</taxon>
        <taxon>Actinomycetota</taxon>
        <taxon>Actinomycetes</taxon>
        <taxon>Actinomycetales</taxon>
        <taxon>Actinomycetaceae</taxon>
        <taxon>Scrofimicrobium</taxon>
    </lineage>
</organism>
<evidence type="ECO:0000256" key="4">
    <source>
        <dbReference type="PROSITE-ProRule" id="PRU00335"/>
    </source>
</evidence>
<evidence type="ECO:0000256" key="3">
    <source>
        <dbReference type="ARBA" id="ARBA00023163"/>
    </source>
</evidence>
<dbReference type="EMBL" id="VULO01000005">
    <property type="protein sequence ID" value="MSS84222.1"/>
    <property type="molecule type" value="Genomic_DNA"/>
</dbReference>
<dbReference type="PROSITE" id="PS50977">
    <property type="entry name" value="HTH_TETR_2"/>
    <property type="match status" value="1"/>
</dbReference>
<dbReference type="InterPro" id="IPR025996">
    <property type="entry name" value="MT1864/Rv1816-like_C"/>
</dbReference>
<evidence type="ECO:0000256" key="1">
    <source>
        <dbReference type="ARBA" id="ARBA00023015"/>
    </source>
</evidence>
<dbReference type="InterPro" id="IPR036271">
    <property type="entry name" value="Tet_transcr_reg_TetR-rel_C_sf"/>
</dbReference>
<feature type="domain" description="HTH tetR-type" evidence="5">
    <location>
        <begin position="9"/>
        <end position="69"/>
    </location>
</feature>
<evidence type="ECO:0000313" key="6">
    <source>
        <dbReference type="EMBL" id="MSS84222.1"/>
    </source>
</evidence>
<sequence length="247" mass="27714">MGRPKIYDDTLRDRLIEEATRMLKDEGYQAVSLRTLTKNAGTSTNAVYTLFGSKEALISEVIVRDLDRKMALSSERGEHSCPLAQLMYLAGYYRWRALLDPKTFRGIFAANKDIRRGSTVLGRIHPDMQNLEVRVLGRFRDAAKLLGQDCELPDEQASELGACFWAAVHGLITLELEGMLEQNVADVPALYQQTVYGIYLGWCTGKIDQLPDRAKEAFEEGARDAEWLESSLEEERHPIASTAKGNA</sequence>
<dbReference type="PANTHER" id="PTHR30055">
    <property type="entry name" value="HTH-TYPE TRANSCRIPTIONAL REGULATOR RUTR"/>
    <property type="match status" value="1"/>
</dbReference>
<reference evidence="6 7" key="1">
    <citation type="submission" date="2019-08" db="EMBL/GenBank/DDBJ databases">
        <title>In-depth cultivation of the pig gut microbiome towards novel bacterial diversity and tailored functional studies.</title>
        <authorList>
            <person name="Wylensek D."/>
            <person name="Hitch T.C.A."/>
            <person name="Clavel T."/>
        </authorList>
    </citation>
    <scope>NUCLEOTIDE SEQUENCE [LARGE SCALE GENOMIC DNA]</scope>
    <source>
        <strain evidence="6 7">WB03_NA08</strain>
    </source>
</reference>
<name>A0A6N7W710_9ACTO</name>
<dbReference type="PANTHER" id="PTHR30055:SF234">
    <property type="entry name" value="HTH-TYPE TRANSCRIPTIONAL REGULATOR BETI"/>
    <property type="match status" value="1"/>
</dbReference>
<comment type="caution">
    <text evidence="6">The sequence shown here is derived from an EMBL/GenBank/DDBJ whole genome shotgun (WGS) entry which is preliminary data.</text>
</comment>
<dbReference type="InterPro" id="IPR050109">
    <property type="entry name" value="HTH-type_TetR-like_transc_reg"/>
</dbReference>
<dbReference type="RefSeq" id="WP_154544346.1">
    <property type="nucleotide sequence ID" value="NZ_VULO01000005.1"/>
</dbReference>
<evidence type="ECO:0000259" key="5">
    <source>
        <dbReference type="PROSITE" id="PS50977"/>
    </source>
</evidence>
<dbReference type="AlphaFoldDB" id="A0A6N7W710"/>
<gene>
    <name evidence="6" type="ORF">FYJ24_05465</name>
</gene>
<dbReference type="GO" id="GO:0000976">
    <property type="term" value="F:transcription cis-regulatory region binding"/>
    <property type="evidence" value="ECO:0007669"/>
    <property type="project" value="TreeGrafter"/>
</dbReference>
<dbReference type="Pfam" id="PF00440">
    <property type="entry name" value="TetR_N"/>
    <property type="match status" value="1"/>
</dbReference>
<dbReference type="SUPFAM" id="SSF46689">
    <property type="entry name" value="Homeodomain-like"/>
    <property type="match status" value="1"/>
</dbReference>
<dbReference type="InterPro" id="IPR009057">
    <property type="entry name" value="Homeodomain-like_sf"/>
</dbReference>
<dbReference type="SUPFAM" id="SSF48498">
    <property type="entry name" value="Tetracyclin repressor-like, C-terminal domain"/>
    <property type="match status" value="1"/>
</dbReference>
<keyword evidence="2 4" id="KW-0238">DNA-binding</keyword>